<dbReference type="eggNOG" id="ENOG502S3DR">
    <property type="taxonomic scope" value="Eukaryota"/>
</dbReference>
<comment type="subcellular location">
    <subcellularLocation>
        <location evidence="1">Cell membrane</location>
        <topology evidence="1">Lipid-anchor</topology>
        <topology evidence="1">GPI-anchor</topology>
    </subcellularLocation>
</comment>
<protein>
    <submittedName>
        <fullName evidence="11">Gpi anchored protein</fullName>
    </submittedName>
</protein>
<sequence>MKFNKLSYVAALAGGRLVMADEEVHGQGAEGTEMGPVAFLWPADRPWSASSDNVAPCGSSSGVSNRTSFPLSQGSVALSIADDAWSVAFSIAYDNDPTDQSDFSQQVVSNVTAIEPGHQCYKVADIPDTVESGTNATIQLEYWSNMDNELGGRNQSFFACADITFVEATSFDIQVPCFNVTSSDFNLPESSSTASATAVPSATGGAATTESTSASDSSSSSSNDFGSGLSSGAKAGVAVGVIVVSLAIVGGIAFVVLRRRRTPSAAGQEEAGARAAKSMREVPSVSSLRH</sequence>
<feature type="domain" description="Copper acquisition factor BIM1-like" evidence="10">
    <location>
        <begin position="34"/>
        <end position="181"/>
    </location>
</feature>
<gene>
    <name evidence="11" type="ORF">UCREL1_1610</name>
</gene>
<dbReference type="KEGG" id="ela:UCREL1_1610"/>
<evidence type="ECO:0000256" key="2">
    <source>
        <dbReference type="ARBA" id="ARBA00022475"/>
    </source>
</evidence>
<reference evidence="12" key="1">
    <citation type="journal article" date="2013" name="Genome Announc.">
        <title>Draft genome sequence of the grapevine dieback fungus Eutypa lata UCR-EL1.</title>
        <authorList>
            <person name="Blanco-Ulate B."/>
            <person name="Rolshausen P.E."/>
            <person name="Cantu D."/>
        </authorList>
    </citation>
    <scope>NUCLEOTIDE SEQUENCE [LARGE SCALE GENOMIC DNA]</scope>
    <source>
        <strain evidence="12">UCR-EL1</strain>
    </source>
</reference>
<proteinExistence type="predicted"/>
<dbReference type="OMA" id="DNIAPCG"/>
<evidence type="ECO:0000256" key="8">
    <source>
        <dbReference type="SAM" id="MobiDB-lite"/>
    </source>
</evidence>
<keyword evidence="9" id="KW-1133">Transmembrane helix</keyword>
<dbReference type="Pfam" id="PF20238">
    <property type="entry name" value="BIM1-like_dom"/>
    <property type="match status" value="1"/>
</dbReference>
<dbReference type="CDD" id="cd21176">
    <property type="entry name" value="LPMO_auxiliary-like"/>
    <property type="match status" value="1"/>
</dbReference>
<feature type="region of interest" description="Disordered" evidence="8">
    <location>
        <begin position="265"/>
        <end position="290"/>
    </location>
</feature>
<dbReference type="GO" id="GO:0098552">
    <property type="term" value="C:side of membrane"/>
    <property type="evidence" value="ECO:0007669"/>
    <property type="project" value="UniProtKB-KW"/>
</dbReference>
<dbReference type="InterPro" id="IPR046936">
    <property type="entry name" value="BIM1-like"/>
</dbReference>
<organism evidence="11 12">
    <name type="scientific">Eutypa lata (strain UCR-EL1)</name>
    <name type="common">Grapevine dieback disease fungus</name>
    <name type="synonym">Eutypa armeniacae</name>
    <dbReference type="NCBI Taxonomy" id="1287681"/>
    <lineage>
        <taxon>Eukaryota</taxon>
        <taxon>Fungi</taxon>
        <taxon>Dikarya</taxon>
        <taxon>Ascomycota</taxon>
        <taxon>Pezizomycotina</taxon>
        <taxon>Sordariomycetes</taxon>
        <taxon>Xylariomycetidae</taxon>
        <taxon>Xylariales</taxon>
        <taxon>Diatrypaceae</taxon>
        <taxon>Eutypa</taxon>
    </lineage>
</organism>
<keyword evidence="7" id="KW-0449">Lipoprotein</keyword>
<evidence type="ECO:0000256" key="1">
    <source>
        <dbReference type="ARBA" id="ARBA00004609"/>
    </source>
</evidence>
<evidence type="ECO:0000313" key="11">
    <source>
        <dbReference type="EMBL" id="EMR71354.1"/>
    </source>
</evidence>
<dbReference type="GO" id="GO:0005886">
    <property type="term" value="C:plasma membrane"/>
    <property type="evidence" value="ECO:0007669"/>
    <property type="project" value="UniProtKB-SubCell"/>
</dbReference>
<evidence type="ECO:0000256" key="5">
    <source>
        <dbReference type="ARBA" id="ARBA00023136"/>
    </source>
</evidence>
<dbReference type="AlphaFoldDB" id="M7SXM5"/>
<keyword evidence="3" id="KW-0336">GPI-anchor</keyword>
<accession>M7SXM5</accession>
<evidence type="ECO:0000256" key="3">
    <source>
        <dbReference type="ARBA" id="ARBA00022622"/>
    </source>
</evidence>
<evidence type="ECO:0000256" key="9">
    <source>
        <dbReference type="SAM" id="Phobius"/>
    </source>
</evidence>
<keyword evidence="9" id="KW-0812">Transmembrane</keyword>
<keyword evidence="4" id="KW-0732">Signal</keyword>
<dbReference type="HOGENOM" id="CLU_067864_1_0_1"/>
<keyword evidence="6" id="KW-0325">Glycoprotein</keyword>
<name>M7SXM5_EUTLA</name>
<dbReference type="InterPro" id="IPR046530">
    <property type="entry name" value="BIM1-like_dom"/>
</dbReference>
<feature type="transmembrane region" description="Helical" evidence="9">
    <location>
        <begin position="235"/>
        <end position="257"/>
    </location>
</feature>
<keyword evidence="5 9" id="KW-0472">Membrane</keyword>
<evidence type="ECO:0000256" key="4">
    <source>
        <dbReference type="ARBA" id="ARBA00022729"/>
    </source>
</evidence>
<dbReference type="EMBL" id="KB705649">
    <property type="protein sequence ID" value="EMR71354.1"/>
    <property type="molecule type" value="Genomic_DNA"/>
</dbReference>
<keyword evidence="12" id="KW-1185">Reference proteome</keyword>
<evidence type="ECO:0000256" key="7">
    <source>
        <dbReference type="ARBA" id="ARBA00023288"/>
    </source>
</evidence>
<dbReference type="PANTHER" id="PTHR34992">
    <property type="entry name" value="HYPHAL ANASTAMOSIS-7 PROTEIN"/>
    <property type="match status" value="1"/>
</dbReference>
<feature type="compositionally biased region" description="Low complexity" evidence="8">
    <location>
        <begin position="190"/>
        <end position="225"/>
    </location>
</feature>
<feature type="compositionally biased region" description="Low complexity" evidence="8">
    <location>
        <begin position="265"/>
        <end position="276"/>
    </location>
</feature>
<dbReference type="OrthoDB" id="2587363at2759"/>
<feature type="region of interest" description="Disordered" evidence="8">
    <location>
        <begin position="189"/>
        <end position="225"/>
    </location>
</feature>
<evidence type="ECO:0000313" key="12">
    <source>
        <dbReference type="Proteomes" id="UP000012174"/>
    </source>
</evidence>
<dbReference type="Proteomes" id="UP000012174">
    <property type="component" value="Unassembled WGS sequence"/>
</dbReference>
<evidence type="ECO:0000259" key="10">
    <source>
        <dbReference type="Pfam" id="PF20238"/>
    </source>
</evidence>
<dbReference type="PANTHER" id="PTHR34992:SF5">
    <property type="entry name" value="ANCHORED PROTEIN, PUTATIVE (AFU_ORTHOLOGUE AFUA_6G02800)-RELATED"/>
    <property type="match status" value="1"/>
</dbReference>
<keyword evidence="2" id="KW-1003">Cell membrane</keyword>
<evidence type="ECO:0000256" key="6">
    <source>
        <dbReference type="ARBA" id="ARBA00023180"/>
    </source>
</evidence>